<gene>
    <name evidence="1" type="ORF">C1O25_06745</name>
</gene>
<dbReference type="Gene3D" id="3.40.50.10190">
    <property type="entry name" value="BRCT domain"/>
    <property type="match status" value="1"/>
</dbReference>
<dbReference type="RefSeq" id="WP_102968114.1">
    <property type="nucleotide sequence ID" value="NZ_JBJKCE010000001.1"/>
</dbReference>
<keyword evidence="2" id="KW-1185">Reference proteome</keyword>
<dbReference type="Proteomes" id="UP000236547">
    <property type="component" value="Unassembled WGS sequence"/>
</dbReference>
<dbReference type="SUPFAM" id="SSF52113">
    <property type="entry name" value="BRCT domain"/>
    <property type="match status" value="1"/>
</dbReference>
<organism evidence="1 2">
    <name type="scientific">Vibrio diazotrophicus</name>
    <dbReference type="NCBI Taxonomy" id="685"/>
    <lineage>
        <taxon>Bacteria</taxon>
        <taxon>Pseudomonadati</taxon>
        <taxon>Pseudomonadota</taxon>
        <taxon>Gammaproteobacteria</taxon>
        <taxon>Vibrionales</taxon>
        <taxon>Vibrionaceae</taxon>
        <taxon>Vibrio</taxon>
    </lineage>
</organism>
<evidence type="ECO:0000313" key="2">
    <source>
        <dbReference type="Proteomes" id="UP000236547"/>
    </source>
</evidence>
<evidence type="ECO:0000313" key="1">
    <source>
        <dbReference type="EMBL" id="PNI01592.1"/>
    </source>
</evidence>
<reference evidence="1 2" key="1">
    <citation type="submission" date="2018-01" db="EMBL/GenBank/DDBJ databases">
        <title>Draft genome sequences of six Vibrio diazotrophicus strains isolated from deep-sea sediments of the Baltic Sea.</title>
        <authorList>
            <person name="Castillo D."/>
            <person name="Vandieken V."/>
            <person name="Chiang O."/>
            <person name="Middelboe M."/>
        </authorList>
    </citation>
    <scope>NUCLEOTIDE SEQUENCE [LARGE SCALE GENOMIC DNA]</scope>
    <source>
        <strain evidence="1 2">65.10M</strain>
    </source>
</reference>
<protein>
    <recommendedName>
        <fullName evidence="3">BRCT domain-containing protein</fullName>
    </recommendedName>
</protein>
<proteinExistence type="predicted"/>
<dbReference type="InterPro" id="IPR036420">
    <property type="entry name" value="BRCT_dom_sf"/>
</dbReference>
<name>A0ABX4WCL0_VIBDI</name>
<comment type="caution">
    <text evidence="1">The sequence shown here is derived from an EMBL/GenBank/DDBJ whole genome shotgun (WGS) entry which is preliminary data.</text>
</comment>
<dbReference type="EMBL" id="POSM01000007">
    <property type="protein sequence ID" value="PNI01592.1"/>
    <property type="molecule type" value="Genomic_DNA"/>
</dbReference>
<accession>A0ABX4WCL0</accession>
<sequence>MDFICTYVNSSGVGSVQHLTNAKFDDEDHPHYVQGFCVQANHPKTLRYDRVVQVFDSFDDAKSTFGDENYKLPQYDKSSSNRYSSPETMDVCFTGFVKADKEFLTQLAENNNMFVRTSVTKNLDILCYGYNAGPTKLAKALEQGVFILNKEQFEEMIQTGEVPEQL</sequence>
<evidence type="ECO:0008006" key="3">
    <source>
        <dbReference type="Google" id="ProtNLM"/>
    </source>
</evidence>